<evidence type="ECO:0000313" key="4">
    <source>
        <dbReference type="Proteomes" id="UP000046176"/>
    </source>
</evidence>
<organism evidence="3 4">
    <name type="scientific">Neorhizobium galegae bv. officinalis</name>
    <dbReference type="NCBI Taxonomy" id="323656"/>
    <lineage>
        <taxon>Bacteria</taxon>
        <taxon>Pseudomonadati</taxon>
        <taxon>Pseudomonadota</taxon>
        <taxon>Alphaproteobacteria</taxon>
        <taxon>Hyphomicrobiales</taxon>
        <taxon>Rhizobiaceae</taxon>
        <taxon>Rhizobium/Agrobacterium group</taxon>
        <taxon>Neorhizobium</taxon>
    </lineage>
</organism>
<dbReference type="Proteomes" id="UP000046176">
    <property type="component" value="Unassembled WGS sequence"/>
</dbReference>
<feature type="transmembrane region" description="Helical" evidence="2">
    <location>
        <begin position="314"/>
        <end position="337"/>
    </location>
</feature>
<accession>A0A0T7FIW7</accession>
<dbReference type="EMBL" id="CCRH01000006">
    <property type="protein sequence ID" value="CDZ34929.1"/>
    <property type="molecule type" value="Genomic_DNA"/>
</dbReference>
<feature type="transmembrane region" description="Helical" evidence="2">
    <location>
        <begin position="121"/>
        <end position="141"/>
    </location>
</feature>
<feature type="transmembrane region" description="Helical" evidence="2">
    <location>
        <begin position="179"/>
        <end position="199"/>
    </location>
</feature>
<dbReference type="PANTHER" id="PTHR36840:SF1">
    <property type="entry name" value="BLL5714 PROTEIN"/>
    <property type="match status" value="1"/>
</dbReference>
<feature type="transmembrane region" description="Helical" evidence="2">
    <location>
        <begin position="153"/>
        <end position="173"/>
    </location>
</feature>
<feature type="transmembrane region" description="Helical" evidence="2">
    <location>
        <begin position="219"/>
        <end position="240"/>
    </location>
</feature>
<dbReference type="Pfam" id="PF06772">
    <property type="entry name" value="LtrA"/>
    <property type="match status" value="1"/>
</dbReference>
<dbReference type="InterPro" id="IPR010640">
    <property type="entry name" value="Low_temperature_requirement_A"/>
</dbReference>
<feature type="region of interest" description="Disordered" evidence="1">
    <location>
        <begin position="1"/>
        <end position="20"/>
    </location>
</feature>
<proteinExistence type="predicted"/>
<sequence length="400" mass="44093">MTKQASPLATILRPLHPRDPDEHHRVATPLELLFDLVSVIAIASAAAGLHHAIAENHAAQGVMTFIMAFFAIWWAWMNFTWFSSAYDNDDVVYRLLTMVLMGGSLTIAAGIPALFTETPDFTLVIYGYAVMRIAMIILWLRAAYHDPGCRPTALGYAIGIFLVQLLWLSFLFLQPLTFGVSYILWAFAVVLELAVPAVAERLTANTPWHRHHIVERYGLLNIIVLGETLLAGSIALRQFAGEFNLMLVHTALSALVIVFSLWWVYFAREEQLDSHHLRRSLLWGYGHFFIFTSGAAVGAGFAVLVDIITHHSEVSILVGDYAVAIPVAIYLASLWFVRDRYVCIGPARFTLAVFAVLTLVAPAIGLGLEGIAATTALAVIVRNFFAGRAYLAPPTSHPGH</sequence>
<dbReference type="OrthoDB" id="7698234at2"/>
<evidence type="ECO:0000313" key="3">
    <source>
        <dbReference type="EMBL" id="CDZ34929.1"/>
    </source>
</evidence>
<feature type="transmembrane region" description="Helical" evidence="2">
    <location>
        <begin position="32"/>
        <end position="53"/>
    </location>
</feature>
<dbReference type="PANTHER" id="PTHR36840">
    <property type="entry name" value="BLL5714 PROTEIN"/>
    <property type="match status" value="1"/>
</dbReference>
<reference evidence="3 4" key="1">
    <citation type="submission" date="2014-08" db="EMBL/GenBank/DDBJ databases">
        <authorList>
            <person name="Chen Y.-H."/>
        </authorList>
    </citation>
    <scope>NUCLEOTIDE SEQUENCE [LARGE SCALE GENOMIC DNA]</scope>
</reference>
<evidence type="ECO:0000256" key="1">
    <source>
        <dbReference type="SAM" id="MobiDB-lite"/>
    </source>
</evidence>
<gene>
    <name evidence="3" type="primary">ltrA</name>
    <name evidence="3" type="ORF">NGAL_HAMBI1145_25800</name>
</gene>
<keyword evidence="2" id="KW-1133">Transmembrane helix</keyword>
<feature type="transmembrane region" description="Helical" evidence="2">
    <location>
        <begin position="91"/>
        <end position="115"/>
    </location>
</feature>
<protein>
    <submittedName>
        <fullName evidence="3">Low temperature requirement protein LtrA</fullName>
    </submittedName>
</protein>
<dbReference type="RefSeq" id="WP_046666730.1">
    <property type="nucleotide sequence ID" value="NZ_CCRH01000006.1"/>
</dbReference>
<keyword evidence="2" id="KW-0472">Membrane</keyword>
<feature type="transmembrane region" description="Helical" evidence="2">
    <location>
        <begin position="246"/>
        <end position="267"/>
    </location>
</feature>
<feature type="transmembrane region" description="Helical" evidence="2">
    <location>
        <begin position="59"/>
        <end position="79"/>
    </location>
</feature>
<name>A0A0T7FIW7_NEOGA</name>
<evidence type="ECO:0000256" key="2">
    <source>
        <dbReference type="SAM" id="Phobius"/>
    </source>
</evidence>
<keyword evidence="2" id="KW-0812">Transmembrane</keyword>
<dbReference type="AlphaFoldDB" id="A0A0T7FIW7"/>
<feature type="transmembrane region" description="Helical" evidence="2">
    <location>
        <begin position="349"/>
        <end position="381"/>
    </location>
</feature>
<feature type="transmembrane region" description="Helical" evidence="2">
    <location>
        <begin position="288"/>
        <end position="308"/>
    </location>
</feature>